<feature type="active site" description="Proton acceptor" evidence="2">
    <location>
        <position position="190"/>
    </location>
</feature>
<dbReference type="Proteomes" id="UP000184447">
    <property type="component" value="Unassembled WGS sequence"/>
</dbReference>
<evidence type="ECO:0000256" key="1">
    <source>
        <dbReference type="ARBA" id="ARBA00023098"/>
    </source>
</evidence>
<gene>
    <name evidence="4" type="ORF">SAMN02745207_00788</name>
</gene>
<keyword evidence="2" id="KW-0442">Lipid degradation</keyword>
<reference evidence="4 5" key="1">
    <citation type="submission" date="2016-11" db="EMBL/GenBank/DDBJ databases">
        <authorList>
            <person name="Jaros S."/>
            <person name="Januszkiewicz K."/>
            <person name="Wedrychowicz H."/>
        </authorList>
    </citation>
    <scope>NUCLEOTIDE SEQUENCE [LARGE SCALE GENOMIC DNA]</scope>
    <source>
        <strain evidence="4 5">DSM 8605</strain>
    </source>
</reference>
<sequence length="312" mass="35376">MDTIQRYNAVFEGGGIRGIGIIGALKFLHKCNIEWENFAGTSVGSIIAALLAANYTPQEMQDILSEINYLDFLDTENLHRVPLIGKHLSVLKEKGIYSGEYFENWIKELLMKKEIVTFEDVSYNGISKLKIMATDITLKRKLLLPDDLIYYGIDPMKFEIAKAIRMSISIPFYFKPVKFQYSNNFSYIVDGAVCCNYPLRIFDDKNKYSQPTLGFKFMNSDLSLTSQGKTDAMSFLMDITSTMATVSHDQILTKEDEERTIFIPTNGVDATDFNISKQKSIDLFKVGYKAASLFWSNTIENEVTDENTTTAS</sequence>
<protein>
    <submittedName>
        <fullName evidence="4">Predicted acylesterase/phospholipase RssA, contains patatin domain</fullName>
    </submittedName>
</protein>
<dbReference type="EMBL" id="FQXM01000004">
    <property type="protein sequence ID" value="SHH34305.1"/>
    <property type="molecule type" value="Genomic_DNA"/>
</dbReference>
<dbReference type="InterPro" id="IPR052580">
    <property type="entry name" value="Lipid_Hydrolase"/>
</dbReference>
<dbReference type="GO" id="GO:0016042">
    <property type="term" value="P:lipid catabolic process"/>
    <property type="evidence" value="ECO:0007669"/>
    <property type="project" value="UniProtKB-UniRule"/>
</dbReference>
<feature type="domain" description="PNPLA" evidence="3">
    <location>
        <begin position="9"/>
        <end position="203"/>
    </location>
</feature>
<dbReference type="PANTHER" id="PTHR46394">
    <property type="entry name" value="ANNEXIN"/>
    <property type="match status" value="1"/>
</dbReference>
<feature type="short sequence motif" description="DGA/G" evidence="2">
    <location>
        <begin position="190"/>
        <end position="192"/>
    </location>
</feature>
<keyword evidence="1 2" id="KW-0443">Lipid metabolism</keyword>
<dbReference type="InterPro" id="IPR002641">
    <property type="entry name" value="PNPLA_dom"/>
</dbReference>
<dbReference type="PANTHER" id="PTHR46394:SF1">
    <property type="entry name" value="PNPLA DOMAIN-CONTAINING PROTEIN"/>
    <property type="match status" value="1"/>
</dbReference>
<evidence type="ECO:0000313" key="4">
    <source>
        <dbReference type="EMBL" id="SHH34305.1"/>
    </source>
</evidence>
<keyword evidence="2" id="KW-0378">Hydrolase</keyword>
<feature type="active site" description="Nucleophile" evidence="2">
    <location>
        <position position="42"/>
    </location>
</feature>
<dbReference type="PROSITE" id="PS51635">
    <property type="entry name" value="PNPLA"/>
    <property type="match status" value="1"/>
</dbReference>
<dbReference type="RefSeq" id="WP_073337135.1">
    <property type="nucleotide sequence ID" value="NZ_FQXM01000004.1"/>
</dbReference>
<evidence type="ECO:0000313" key="5">
    <source>
        <dbReference type="Proteomes" id="UP000184447"/>
    </source>
</evidence>
<dbReference type="Pfam" id="PF01734">
    <property type="entry name" value="Patatin"/>
    <property type="match status" value="1"/>
</dbReference>
<name>A0A1M5S779_9CLOT</name>
<dbReference type="AlphaFoldDB" id="A0A1M5S779"/>
<feature type="short sequence motif" description="GXGXXG" evidence="2">
    <location>
        <begin position="13"/>
        <end position="18"/>
    </location>
</feature>
<evidence type="ECO:0000259" key="3">
    <source>
        <dbReference type="PROSITE" id="PS51635"/>
    </source>
</evidence>
<dbReference type="CDD" id="cd07207">
    <property type="entry name" value="Pat_ExoU_VipD_like"/>
    <property type="match status" value="1"/>
</dbReference>
<dbReference type="SUPFAM" id="SSF52151">
    <property type="entry name" value="FabD/lysophospholipase-like"/>
    <property type="match status" value="1"/>
</dbReference>
<dbReference type="OrthoDB" id="9770965at2"/>
<dbReference type="STRING" id="1121316.SAMN02745207_00788"/>
<accession>A0A1M5S779</accession>
<proteinExistence type="predicted"/>
<evidence type="ECO:0000256" key="2">
    <source>
        <dbReference type="PROSITE-ProRule" id="PRU01161"/>
    </source>
</evidence>
<dbReference type="GO" id="GO:0016787">
    <property type="term" value="F:hydrolase activity"/>
    <property type="evidence" value="ECO:0007669"/>
    <property type="project" value="UniProtKB-UniRule"/>
</dbReference>
<keyword evidence="5" id="KW-1185">Reference proteome</keyword>
<dbReference type="Gene3D" id="3.40.1090.10">
    <property type="entry name" value="Cytosolic phospholipase A2 catalytic domain"/>
    <property type="match status" value="2"/>
</dbReference>
<feature type="short sequence motif" description="GXSXG" evidence="2">
    <location>
        <begin position="40"/>
        <end position="44"/>
    </location>
</feature>
<organism evidence="4 5">
    <name type="scientific">Clostridium grantii DSM 8605</name>
    <dbReference type="NCBI Taxonomy" id="1121316"/>
    <lineage>
        <taxon>Bacteria</taxon>
        <taxon>Bacillati</taxon>
        <taxon>Bacillota</taxon>
        <taxon>Clostridia</taxon>
        <taxon>Eubacteriales</taxon>
        <taxon>Clostridiaceae</taxon>
        <taxon>Clostridium</taxon>
    </lineage>
</organism>
<dbReference type="InterPro" id="IPR016035">
    <property type="entry name" value="Acyl_Trfase/lysoPLipase"/>
</dbReference>